<keyword evidence="3" id="KW-0732">Signal</keyword>
<dbReference type="SUPFAM" id="SSF53474">
    <property type="entry name" value="alpha/beta-Hydrolases"/>
    <property type="match status" value="1"/>
</dbReference>
<name>A0A937CXL1_9HYPH</name>
<dbReference type="Proteomes" id="UP000605848">
    <property type="component" value="Unassembled WGS sequence"/>
</dbReference>
<gene>
    <name evidence="4" type="ORF">JKG68_09670</name>
</gene>
<keyword evidence="5" id="KW-1185">Reference proteome</keyword>
<dbReference type="EMBL" id="JAEQMY010000011">
    <property type="protein sequence ID" value="MBL0404234.1"/>
    <property type="molecule type" value="Genomic_DNA"/>
</dbReference>
<feature type="region of interest" description="Disordered" evidence="2">
    <location>
        <begin position="228"/>
        <end position="256"/>
    </location>
</feature>
<keyword evidence="1" id="KW-0378">Hydrolase</keyword>
<comment type="caution">
    <text evidence="4">The sequence shown here is derived from an EMBL/GenBank/DDBJ whole genome shotgun (WGS) entry which is preliminary data.</text>
</comment>
<dbReference type="AlphaFoldDB" id="A0A937CXL1"/>
<protein>
    <recommendedName>
        <fullName evidence="6">Dienelactone hydrolase domain-containing protein</fullName>
    </recommendedName>
</protein>
<dbReference type="InterPro" id="IPR050261">
    <property type="entry name" value="FrsA_esterase"/>
</dbReference>
<evidence type="ECO:0000256" key="2">
    <source>
        <dbReference type="SAM" id="MobiDB-lite"/>
    </source>
</evidence>
<evidence type="ECO:0008006" key="6">
    <source>
        <dbReference type="Google" id="ProtNLM"/>
    </source>
</evidence>
<organism evidence="4 5">
    <name type="scientific">Microvirga aerilata</name>
    <dbReference type="NCBI Taxonomy" id="670292"/>
    <lineage>
        <taxon>Bacteria</taxon>
        <taxon>Pseudomonadati</taxon>
        <taxon>Pseudomonadota</taxon>
        <taxon>Alphaproteobacteria</taxon>
        <taxon>Hyphomicrobiales</taxon>
        <taxon>Methylobacteriaceae</taxon>
        <taxon>Microvirga</taxon>
    </lineage>
</organism>
<dbReference type="PANTHER" id="PTHR22946:SF9">
    <property type="entry name" value="POLYKETIDE TRANSFERASE AF380"/>
    <property type="match status" value="1"/>
</dbReference>
<dbReference type="InterPro" id="IPR029058">
    <property type="entry name" value="AB_hydrolase_fold"/>
</dbReference>
<dbReference type="Gene3D" id="3.40.50.1820">
    <property type="entry name" value="alpha/beta hydrolase"/>
    <property type="match status" value="1"/>
</dbReference>
<reference evidence="4" key="1">
    <citation type="submission" date="2021-01" db="EMBL/GenBank/DDBJ databases">
        <title>Microvirga sp.</title>
        <authorList>
            <person name="Kim M.K."/>
        </authorList>
    </citation>
    <scope>NUCLEOTIDE SEQUENCE</scope>
    <source>
        <strain evidence="4">5420S-16</strain>
    </source>
</reference>
<feature type="chain" id="PRO_5037964651" description="Dienelactone hydrolase domain-containing protein" evidence="3">
    <location>
        <begin position="23"/>
        <end position="256"/>
    </location>
</feature>
<sequence length="256" mass="27644">MLLKHVFLLAVSYLLSLSLSHAADLVKFESAKVPVSEFQQKRAQARGEVLQPPRGDEVQAHIVKPTASGPHPVIIYLHDCGGLAPEVKSSAFDARSIVAESSREAFWTKRLLSWGYAVVLVDSHTTRSIKDTCADGKMSTNRVADAYGALAYVARQPWADPQRIGLLGFQTGDHWRVPALGDTTAFVIGPERFKAAVAFVYSPLCGLKSGMAAPTLVINGISVPEKAETCPRSTAQQSEGGAPAEERVAPNLFKEF</sequence>
<feature type="compositionally biased region" description="Basic and acidic residues" evidence="2">
    <location>
        <begin position="244"/>
        <end position="256"/>
    </location>
</feature>
<evidence type="ECO:0000256" key="1">
    <source>
        <dbReference type="ARBA" id="ARBA00022801"/>
    </source>
</evidence>
<dbReference type="GO" id="GO:0052689">
    <property type="term" value="F:carboxylic ester hydrolase activity"/>
    <property type="evidence" value="ECO:0007669"/>
    <property type="project" value="UniProtKB-ARBA"/>
</dbReference>
<proteinExistence type="predicted"/>
<evidence type="ECO:0000313" key="4">
    <source>
        <dbReference type="EMBL" id="MBL0404234.1"/>
    </source>
</evidence>
<evidence type="ECO:0000313" key="5">
    <source>
        <dbReference type="Proteomes" id="UP000605848"/>
    </source>
</evidence>
<accession>A0A937CXL1</accession>
<feature type="signal peptide" evidence="3">
    <location>
        <begin position="1"/>
        <end position="22"/>
    </location>
</feature>
<dbReference type="RefSeq" id="WP_202058710.1">
    <property type="nucleotide sequence ID" value="NZ_JAEQMY010000011.1"/>
</dbReference>
<dbReference type="PANTHER" id="PTHR22946">
    <property type="entry name" value="DIENELACTONE HYDROLASE DOMAIN-CONTAINING PROTEIN-RELATED"/>
    <property type="match status" value="1"/>
</dbReference>
<evidence type="ECO:0000256" key="3">
    <source>
        <dbReference type="SAM" id="SignalP"/>
    </source>
</evidence>